<keyword evidence="1" id="KW-0472">Membrane</keyword>
<name>A0A8S5L8U0_9CAUD</name>
<dbReference type="InterPro" id="IPR019284">
    <property type="entry name" value="RP532"/>
</dbReference>
<accession>A0A8S5L8U0</accession>
<sequence length="163" mass="18353">MKMEDYNNNHSESGELSVMGEIDEEVCLEQALDGLPEDRQNKIRRIVAVAQESSFAGPLPHPSHFEGYNKVLPGAAERILAMAERQQAMAEKQQDYDMEQKRKAHSLLEKGLWIALFLMVAAFATVVFCIYKGSDNMVYATLGTSVIMVAIFVLREFPKNKII</sequence>
<feature type="transmembrane region" description="Helical" evidence="1">
    <location>
        <begin position="137"/>
        <end position="154"/>
    </location>
</feature>
<dbReference type="EMBL" id="BK014659">
    <property type="protein sequence ID" value="DAD66348.1"/>
    <property type="molecule type" value="Genomic_DNA"/>
</dbReference>
<organism evidence="2">
    <name type="scientific">Siphoviridae sp. ct4T77</name>
    <dbReference type="NCBI Taxonomy" id="2823563"/>
    <lineage>
        <taxon>Viruses</taxon>
        <taxon>Duplodnaviria</taxon>
        <taxon>Heunggongvirae</taxon>
        <taxon>Uroviricota</taxon>
        <taxon>Caudoviricetes</taxon>
    </lineage>
</organism>
<evidence type="ECO:0000313" key="2">
    <source>
        <dbReference type="EMBL" id="DAD66348.1"/>
    </source>
</evidence>
<keyword evidence="1" id="KW-1133">Transmembrane helix</keyword>
<reference evidence="2" key="1">
    <citation type="journal article" date="2021" name="Proc. Natl. Acad. Sci. U.S.A.">
        <title>A Catalog of Tens of Thousands of Viruses from Human Metagenomes Reveals Hidden Associations with Chronic Diseases.</title>
        <authorList>
            <person name="Tisza M.J."/>
            <person name="Buck C.B."/>
        </authorList>
    </citation>
    <scope>NUCLEOTIDE SEQUENCE</scope>
    <source>
        <strain evidence="2">Ct4T77</strain>
    </source>
</reference>
<proteinExistence type="predicted"/>
<dbReference type="Pfam" id="PF10097">
    <property type="entry name" value="DUF2335"/>
    <property type="match status" value="1"/>
</dbReference>
<keyword evidence="1" id="KW-0812">Transmembrane</keyword>
<feature type="transmembrane region" description="Helical" evidence="1">
    <location>
        <begin position="111"/>
        <end position="131"/>
    </location>
</feature>
<evidence type="ECO:0000256" key="1">
    <source>
        <dbReference type="SAM" id="Phobius"/>
    </source>
</evidence>
<protein>
    <submittedName>
        <fullName evidence="2">Putative membrane protein</fullName>
    </submittedName>
</protein>